<comment type="subcellular location">
    <subcellularLocation>
        <location evidence="1">Cell membrane</location>
        <topology evidence="1">Multi-pass membrane protein</topology>
    </subcellularLocation>
</comment>
<feature type="transmembrane region" description="Helical" evidence="6">
    <location>
        <begin position="265"/>
        <end position="288"/>
    </location>
</feature>
<feature type="transmembrane region" description="Helical" evidence="6">
    <location>
        <begin position="117"/>
        <end position="138"/>
    </location>
</feature>
<dbReference type="PANTHER" id="PTHR30250:SF11">
    <property type="entry name" value="O-ANTIGEN TRANSPORTER-RELATED"/>
    <property type="match status" value="1"/>
</dbReference>
<evidence type="ECO:0000256" key="4">
    <source>
        <dbReference type="ARBA" id="ARBA00022989"/>
    </source>
</evidence>
<dbReference type="InterPro" id="IPR002797">
    <property type="entry name" value="Polysacc_synth"/>
</dbReference>
<feature type="transmembrane region" description="Helical" evidence="6">
    <location>
        <begin position="403"/>
        <end position="424"/>
    </location>
</feature>
<protein>
    <recommendedName>
        <fullName evidence="9">Polysaccharide biosynthesis protein C-terminal domain-containing protein</fullName>
    </recommendedName>
</protein>
<evidence type="ECO:0008006" key="9">
    <source>
        <dbReference type="Google" id="ProtNLM"/>
    </source>
</evidence>
<evidence type="ECO:0000256" key="1">
    <source>
        <dbReference type="ARBA" id="ARBA00004651"/>
    </source>
</evidence>
<feature type="transmembrane region" description="Helical" evidence="6">
    <location>
        <begin position="351"/>
        <end position="372"/>
    </location>
</feature>
<keyword evidence="3 6" id="KW-0812">Transmembrane</keyword>
<evidence type="ECO:0000256" key="5">
    <source>
        <dbReference type="ARBA" id="ARBA00023136"/>
    </source>
</evidence>
<gene>
    <name evidence="7" type="ORF">CVV64_14755</name>
</gene>
<organism evidence="7 8">
    <name type="scientific">Candidatus Wallbacteria bacterium HGW-Wallbacteria-1</name>
    <dbReference type="NCBI Taxonomy" id="2013854"/>
    <lineage>
        <taxon>Bacteria</taxon>
        <taxon>Candidatus Walliibacteriota</taxon>
    </lineage>
</organism>
<dbReference type="AlphaFoldDB" id="A0A2N1PLV5"/>
<name>A0A2N1PLV5_9BACT</name>
<evidence type="ECO:0000256" key="2">
    <source>
        <dbReference type="ARBA" id="ARBA00022475"/>
    </source>
</evidence>
<evidence type="ECO:0000313" key="7">
    <source>
        <dbReference type="EMBL" id="PKK89321.1"/>
    </source>
</evidence>
<feature type="transmembrane region" description="Helical" evidence="6">
    <location>
        <begin position="85"/>
        <end position="111"/>
    </location>
</feature>
<dbReference type="EMBL" id="PGXC01000020">
    <property type="protein sequence ID" value="PKK89321.1"/>
    <property type="molecule type" value="Genomic_DNA"/>
</dbReference>
<keyword evidence="5 6" id="KW-0472">Membrane</keyword>
<dbReference type="Pfam" id="PF01943">
    <property type="entry name" value="Polysacc_synt"/>
    <property type="match status" value="1"/>
</dbReference>
<feature type="transmembrane region" description="Helical" evidence="6">
    <location>
        <begin position="13"/>
        <end position="37"/>
    </location>
</feature>
<reference evidence="7 8" key="1">
    <citation type="journal article" date="2017" name="ISME J.">
        <title>Potential for microbial H2 and metal transformations associated with novel bacteria and archaea in deep terrestrial subsurface sediments.</title>
        <authorList>
            <person name="Hernsdorf A.W."/>
            <person name="Amano Y."/>
            <person name="Miyakawa K."/>
            <person name="Ise K."/>
            <person name="Suzuki Y."/>
            <person name="Anantharaman K."/>
            <person name="Probst A."/>
            <person name="Burstein D."/>
            <person name="Thomas B.C."/>
            <person name="Banfield J.F."/>
        </authorList>
    </citation>
    <scope>NUCLEOTIDE SEQUENCE [LARGE SCALE GENOMIC DNA]</scope>
    <source>
        <strain evidence="7">HGW-Wallbacteria-1</strain>
    </source>
</reference>
<evidence type="ECO:0000256" key="3">
    <source>
        <dbReference type="ARBA" id="ARBA00022692"/>
    </source>
</evidence>
<keyword evidence="4 6" id="KW-1133">Transmembrane helix</keyword>
<dbReference type="InterPro" id="IPR050833">
    <property type="entry name" value="Poly_Biosynth_Transport"/>
</dbReference>
<keyword evidence="2" id="KW-1003">Cell membrane</keyword>
<proteinExistence type="predicted"/>
<accession>A0A2N1PLV5</accession>
<sequence>MQEKISSPDNKSIFPYISLPLTAGIGRAAQMILSVILRRFLDPLGLANLTIGQTLYSYLDLTHFGIRSSLAREIPALPPDKRSSLAASAALGIFFTTSAASVVATVIILFFLRADPLLMTLCASWVALFLPFSVVAFSRAMLRSLGDTRALASLNLWQGLSITIFSLALIPIAGIWGYIAGTLLGNLVLIPFLLPRIPAQLGIPGKFRESIPAWARQLPPPQRVLNDLRHLTSVGLPILFIEMASVFSLTADRWIILAIHGSRGLGIWAGGAIFLSLATIIPSAFSEIMLPRIVEKLRTADLGQVKKEWIKASAWQFLSGFIMAAIAIPLIPKFINLLFPAYIPAAPSAQLLVAQTPLLCLNSAASCLLIALGRFHSPAIINFLFPLFAAAGCFMFRNQGLTGAALAMLAARTLVSILFTFMALRASETSENSTGDPEP</sequence>
<feature type="transmembrane region" description="Helical" evidence="6">
    <location>
        <begin position="238"/>
        <end position="259"/>
    </location>
</feature>
<feature type="transmembrane region" description="Helical" evidence="6">
    <location>
        <begin position="309"/>
        <end position="331"/>
    </location>
</feature>
<feature type="transmembrane region" description="Helical" evidence="6">
    <location>
        <begin position="379"/>
        <end position="397"/>
    </location>
</feature>
<dbReference type="Proteomes" id="UP000233256">
    <property type="component" value="Unassembled WGS sequence"/>
</dbReference>
<dbReference type="GO" id="GO:0005886">
    <property type="term" value="C:plasma membrane"/>
    <property type="evidence" value="ECO:0007669"/>
    <property type="project" value="UniProtKB-SubCell"/>
</dbReference>
<evidence type="ECO:0000313" key="8">
    <source>
        <dbReference type="Proteomes" id="UP000233256"/>
    </source>
</evidence>
<evidence type="ECO:0000256" key="6">
    <source>
        <dbReference type="SAM" id="Phobius"/>
    </source>
</evidence>
<comment type="caution">
    <text evidence="7">The sequence shown here is derived from an EMBL/GenBank/DDBJ whole genome shotgun (WGS) entry which is preliminary data.</text>
</comment>
<dbReference type="PANTHER" id="PTHR30250">
    <property type="entry name" value="PST FAMILY PREDICTED COLANIC ACID TRANSPORTER"/>
    <property type="match status" value="1"/>
</dbReference>